<dbReference type="SUPFAM" id="SSF48179">
    <property type="entry name" value="6-phosphogluconate dehydrogenase C-terminal domain-like"/>
    <property type="match status" value="1"/>
</dbReference>
<dbReference type="GO" id="GO:0005737">
    <property type="term" value="C:cytoplasm"/>
    <property type="evidence" value="ECO:0007669"/>
    <property type="project" value="TreeGrafter"/>
</dbReference>
<dbReference type="Pfam" id="PF08546">
    <property type="entry name" value="ApbA_C"/>
    <property type="match status" value="2"/>
</dbReference>
<dbReference type="SUPFAM" id="SSF51735">
    <property type="entry name" value="NAD(P)-binding Rossmann-fold domains"/>
    <property type="match status" value="1"/>
</dbReference>
<dbReference type="Proteomes" id="UP000452235">
    <property type="component" value="Unassembled WGS sequence"/>
</dbReference>
<protein>
    <submittedName>
        <fullName evidence="3">2-dehydropantoate 2-reductase family protein</fullName>
    </submittedName>
</protein>
<sequence>MTPKANVLLVGMGGIGTISALNLETGGRAAVTGVLRSNYEVVAQKGFNIKSVDHGIVNGFKPSTVLKQIPNVAKDNIQPYKYVLCTTKNYADIPPTVAELIQPAITPGYTVIVLIQNGLNIDKPLLVAFPQNVILSGTSFCGSHQLSPAEILHEDGDKLFVGAFRNPHLDPAVEDREAREFCDVYAAGGKCVCEHQPDVGFTRWRKLLYNACLNSLCAITDLDTGRMQIADGAVENLVRPAMEEIRAAAKACGHELPAELVDVMIALDPVTMYNPPSMQVDIRNVSCPGDFVRSQVLRACANVVLVQRRFTEFENIVGEPLREGTARGVKMPVLTVVYHLLRSMQWKIKEERGLVEIPARVDHTNTSST</sequence>
<dbReference type="InterPro" id="IPR051402">
    <property type="entry name" value="KPR-Related"/>
</dbReference>
<feature type="domain" description="Ketopantoate reductase C-terminal" evidence="2">
    <location>
        <begin position="202"/>
        <end position="284"/>
    </location>
</feature>
<dbReference type="EMBL" id="BLJY01000001">
    <property type="protein sequence ID" value="GFF12048.1"/>
    <property type="molecule type" value="Genomic_DNA"/>
</dbReference>
<dbReference type="InterPro" id="IPR013328">
    <property type="entry name" value="6PGD_dom2"/>
</dbReference>
<feature type="domain" description="Ketopantoate reductase C-terminal" evidence="2">
    <location>
        <begin position="307"/>
        <end position="345"/>
    </location>
</feature>
<dbReference type="InterPro" id="IPR036291">
    <property type="entry name" value="NAD(P)-bd_dom_sf"/>
</dbReference>
<dbReference type="AlphaFoldDB" id="A0A5M3YYZ6"/>
<name>A0A5M3YYZ6_ASPTE</name>
<evidence type="ECO:0000259" key="1">
    <source>
        <dbReference type="Pfam" id="PF02558"/>
    </source>
</evidence>
<dbReference type="InterPro" id="IPR013332">
    <property type="entry name" value="KPR_N"/>
</dbReference>
<dbReference type="InterPro" id="IPR008927">
    <property type="entry name" value="6-PGluconate_DH-like_C_sf"/>
</dbReference>
<dbReference type="Gene3D" id="3.40.50.720">
    <property type="entry name" value="NAD(P)-binding Rossmann-like Domain"/>
    <property type="match status" value="1"/>
</dbReference>
<organism evidence="3 4">
    <name type="scientific">Aspergillus terreus</name>
    <dbReference type="NCBI Taxonomy" id="33178"/>
    <lineage>
        <taxon>Eukaryota</taxon>
        <taxon>Fungi</taxon>
        <taxon>Dikarya</taxon>
        <taxon>Ascomycota</taxon>
        <taxon>Pezizomycotina</taxon>
        <taxon>Eurotiomycetes</taxon>
        <taxon>Eurotiomycetidae</taxon>
        <taxon>Eurotiales</taxon>
        <taxon>Aspergillaceae</taxon>
        <taxon>Aspergillus</taxon>
        <taxon>Aspergillus subgen. Circumdati</taxon>
    </lineage>
</organism>
<evidence type="ECO:0000259" key="2">
    <source>
        <dbReference type="Pfam" id="PF08546"/>
    </source>
</evidence>
<dbReference type="PANTHER" id="PTHR21708">
    <property type="entry name" value="PROBABLE 2-DEHYDROPANTOATE 2-REDUCTASE"/>
    <property type="match status" value="1"/>
</dbReference>
<reference evidence="3 4" key="1">
    <citation type="submission" date="2020-01" db="EMBL/GenBank/DDBJ databases">
        <title>Aspergillus terreus IFO 6365 whole genome shotgun sequence.</title>
        <authorList>
            <person name="Kanamasa S."/>
            <person name="Takahashi H."/>
        </authorList>
    </citation>
    <scope>NUCLEOTIDE SEQUENCE [LARGE SCALE GENOMIC DNA]</scope>
    <source>
        <strain evidence="3 4">IFO 6365</strain>
    </source>
</reference>
<evidence type="ECO:0000313" key="4">
    <source>
        <dbReference type="Proteomes" id="UP000452235"/>
    </source>
</evidence>
<accession>A0A5M3YYZ6</accession>
<proteinExistence type="predicted"/>
<keyword evidence="4" id="KW-1185">Reference proteome</keyword>
<comment type="caution">
    <text evidence="3">The sequence shown here is derived from an EMBL/GenBank/DDBJ whole genome shotgun (WGS) entry which is preliminary data.</text>
</comment>
<dbReference type="OrthoDB" id="3609at2759"/>
<dbReference type="Pfam" id="PF02558">
    <property type="entry name" value="ApbA"/>
    <property type="match status" value="1"/>
</dbReference>
<dbReference type="Gene3D" id="1.10.1040.10">
    <property type="entry name" value="N-(1-d-carboxylethyl)-l-norvaline Dehydrogenase, domain 2"/>
    <property type="match status" value="1"/>
</dbReference>
<dbReference type="VEuPathDB" id="FungiDB:ATEG_03538"/>
<dbReference type="PANTHER" id="PTHR21708:SF30">
    <property type="entry name" value="2-DEHYDROPANTOATE 2-REDUCTASE-RELATED"/>
    <property type="match status" value="1"/>
</dbReference>
<gene>
    <name evidence="3" type="ORF">ATEIFO6365_0001027100</name>
</gene>
<feature type="domain" description="Ketopantoate reductase N-terminal" evidence="1">
    <location>
        <begin position="7"/>
        <end position="165"/>
    </location>
</feature>
<dbReference type="InterPro" id="IPR013752">
    <property type="entry name" value="KPA_reductase"/>
</dbReference>
<evidence type="ECO:0000313" key="3">
    <source>
        <dbReference type="EMBL" id="GFF12048.1"/>
    </source>
</evidence>